<dbReference type="EMBL" id="VDMO01000036">
    <property type="protein sequence ID" value="TNM66929.1"/>
    <property type="molecule type" value="Genomic_DNA"/>
</dbReference>
<dbReference type="InterPro" id="IPR056798">
    <property type="entry name" value="ADH_Fe_C"/>
</dbReference>
<gene>
    <name evidence="7" type="ORF">FHR04_19220</name>
    <name evidence="6" type="ORF">HNQ04_003992</name>
</gene>
<evidence type="ECO:0000256" key="3">
    <source>
        <dbReference type="ARBA" id="ARBA00023027"/>
    </source>
</evidence>
<dbReference type="InterPro" id="IPR034786">
    <property type="entry name" value="MAR"/>
</dbReference>
<evidence type="ECO:0000313" key="6">
    <source>
        <dbReference type="EMBL" id="MBB6018711.1"/>
    </source>
</evidence>
<dbReference type="AlphaFoldDB" id="A0A5C4XU12"/>
<keyword evidence="3" id="KW-0520">NAD</keyword>
<dbReference type="RefSeq" id="WP_139404813.1">
    <property type="nucleotide sequence ID" value="NZ_JACHEW010000039.1"/>
</dbReference>
<dbReference type="PANTHER" id="PTHR11496">
    <property type="entry name" value="ALCOHOL DEHYDROGENASE"/>
    <property type="match status" value="1"/>
</dbReference>
<dbReference type="GO" id="GO:0018506">
    <property type="term" value="F:maleylacetate reductase activity"/>
    <property type="evidence" value="ECO:0007669"/>
    <property type="project" value="InterPro"/>
</dbReference>
<dbReference type="GO" id="GO:0004022">
    <property type="term" value="F:alcohol dehydrogenase (NAD+) activity"/>
    <property type="evidence" value="ECO:0007669"/>
    <property type="project" value="TreeGrafter"/>
</dbReference>
<evidence type="ECO:0000259" key="4">
    <source>
        <dbReference type="Pfam" id="PF00465"/>
    </source>
</evidence>
<dbReference type="SUPFAM" id="SSF56796">
    <property type="entry name" value="Dehydroquinate synthase-like"/>
    <property type="match status" value="1"/>
</dbReference>
<feature type="domain" description="Fe-containing alcohol dehydrogenase-like C-terminal" evidence="5">
    <location>
        <begin position="167"/>
        <end position="358"/>
    </location>
</feature>
<dbReference type="Gene3D" id="1.20.1090.10">
    <property type="entry name" value="Dehydroquinate synthase-like - alpha domain"/>
    <property type="match status" value="1"/>
</dbReference>
<dbReference type="GO" id="GO:0046872">
    <property type="term" value="F:metal ion binding"/>
    <property type="evidence" value="ECO:0007669"/>
    <property type="project" value="InterPro"/>
</dbReference>
<dbReference type="EMBL" id="JACHEW010000039">
    <property type="protein sequence ID" value="MBB6018711.1"/>
    <property type="molecule type" value="Genomic_DNA"/>
</dbReference>
<dbReference type="Gene3D" id="3.40.50.1970">
    <property type="match status" value="1"/>
</dbReference>
<evidence type="ECO:0000313" key="8">
    <source>
        <dbReference type="Proteomes" id="UP000313988"/>
    </source>
</evidence>
<reference evidence="6 9" key="2">
    <citation type="submission" date="2020-08" db="EMBL/GenBank/DDBJ databases">
        <title>Genomic Encyclopedia of Type Strains, Phase IV (KMG-IV): sequencing the most valuable type-strain genomes for metagenomic binning, comparative biology and taxonomic classification.</title>
        <authorList>
            <person name="Goeker M."/>
        </authorList>
    </citation>
    <scope>NUCLEOTIDE SEQUENCE [LARGE SCALE GENOMIC DNA]</scope>
    <source>
        <strain evidence="6 9">DSM 12027</strain>
    </source>
</reference>
<evidence type="ECO:0000313" key="9">
    <source>
        <dbReference type="Proteomes" id="UP000629870"/>
    </source>
</evidence>
<proteinExistence type="inferred from homology"/>
<reference evidence="7 8" key="1">
    <citation type="submission" date="2019-06" db="EMBL/GenBank/DDBJ databases">
        <title>Genome sequence of Deinococcus radiopugnans ATCC 19172.</title>
        <authorList>
            <person name="Maclea K.S."/>
            <person name="Maynard C.R."/>
        </authorList>
    </citation>
    <scope>NUCLEOTIDE SEQUENCE [LARGE SCALE GENOMIC DNA]</scope>
    <source>
        <strain evidence="7 8">ATCC 19172</strain>
    </source>
</reference>
<evidence type="ECO:0000259" key="5">
    <source>
        <dbReference type="Pfam" id="PF25137"/>
    </source>
</evidence>
<name>A0A5C4XU12_9DEIO</name>
<dbReference type="Proteomes" id="UP000313988">
    <property type="component" value="Unassembled WGS sequence"/>
</dbReference>
<protein>
    <submittedName>
        <fullName evidence="6">Alcohol dehydrogenase class IV</fullName>
    </submittedName>
    <submittedName>
        <fullName evidence="7">Maleylacetate reductase</fullName>
    </submittedName>
</protein>
<dbReference type="Proteomes" id="UP000629870">
    <property type="component" value="Unassembled WGS sequence"/>
</dbReference>
<dbReference type="OrthoDB" id="9815791at2"/>
<comment type="similarity">
    <text evidence="1">Belongs to the iron-containing alcohol dehydrogenase family.</text>
</comment>
<dbReference type="InterPro" id="IPR039697">
    <property type="entry name" value="Alcohol_dehydrogenase_Fe"/>
</dbReference>
<evidence type="ECO:0000313" key="7">
    <source>
        <dbReference type="EMBL" id="TNM66929.1"/>
    </source>
</evidence>
<organism evidence="7 8">
    <name type="scientific">Deinococcus radiopugnans ATCC 19172</name>
    <dbReference type="NCBI Taxonomy" id="585398"/>
    <lineage>
        <taxon>Bacteria</taxon>
        <taxon>Thermotogati</taxon>
        <taxon>Deinococcota</taxon>
        <taxon>Deinococci</taxon>
        <taxon>Deinococcales</taxon>
        <taxon>Deinococcaceae</taxon>
        <taxon>Deinococcus</taxon>
    </lineage>
</organism>
<dbReference type="InterPro" id="IPR001670">
    <property type="entry name" value="ADH_Fe/GldA"/>
</dbReference>
<dbReference type="PANTHER" id="PTHR11496:SF102">
    <property type="entry name" value="ALCOHOL DEHYDROGENASE 4"/>
    <property type="match status" value="1"/>
</dbReference>
<comment type="caution">
    <text evidence="7">The sequence shown here is derived from an EMBL/GenBank/DDBJ whole genome shotgun (WGS) entry which is preliminary data.</text>
</comment>
<dbReference type="CDD" id="cd08177">
    <property type="entry name" value="MAR"/>
    <property type="match status" value="1"/>
</dbReference>
<dbReference type="Pfam" id="PF25137">
    <property type="entry name" value="ADH_Fe_C"/>
    <property type="match status" value="1"/>
</dbReference>
<accession>A0A5C4XU12</accession>
<sequence>MANHPFTYQPLPVRVVFGPGRRQQLAAEAQRLGLKRVLVLSTPGQANTAEHLAALLGGLAAGTFSGATMHTPTDVTEQALRVVHDLNADGVVAIGGGSATGLSKAIARRTGLPQIILPTTYAGSEMTPVLGETSGGRKTVIRDQAVLPKTVIYDVELTLTLPPAVSASSGMNALAHAAEALYAHNGNPLVSVLAEEAIRALGQSLPRIRHSPQDLEARSQALSGAWLAGSVLGSVDMALHHKLAHVLGGTFILPHAELHAALLPHTLAYNAQAAPEAMNRIARALGRPDEGGPDPTGRNAPQLVAELNRRLGIESALKNLGLPEAGLDEATTLALQNPYANPTPLEREALRELLQRAWSGQAPR</sequence>
<evidence type="ECO:0000256" key="2">
    <source>
        <dbReference type="ARBA" id="ARBA00023002"/>
    </source>
</evidence>
<evidence type="ECO:0000256" key="1">
    <source>
        <dbReference type="ARBA" id="ARBA00007358"/>
    </source>
</evidence>
<keyword evidence="9" id="KW-1185">Reference proteome</keyword>
<feature type="domain" description="Alcohol dehydrogenase iron-type/glycerol dehydrogenase GldA" evidence="4">
    <location>
        <begin position="12"/>
        <end position="154"/>
    </location>
</feature>
<dbReference type="Pfam" id="PF00465">
    <property type="entry name" value="Fe-ADH"/>
    <property type="match status" value="1"/>
</dbReference>
<keyword evidence="2" id="KW-0560">Oxidoreductase</keyword>